<accession>A0A5N5SQV7</accession>
<feature type="domain" description="SARAH" evidence="4">
    <location>
        <begin position="417"/>
        <end position="464"/>
    </location>
</feature>
<dbReference type="Proteomes" id="UP000326759">
    <property type="component" value="Unassembled WGS sequence"/>
</dbReference>
<proteinExistence type="predicted"/>
<evidence type="ECO:0000313" key="5">
    <source>
        <dbReference type="EMBL" id="KAB7496367.1"/>
    </source>
</evidence>
<name>A0A5N5SQV7_9CRUS</name>
<dbReference type="Pfam" id="PF00397">
    <property type="entry name" value="WW"/>
    <property type="match status" value="2"/>
</dbReference>
<dbReference type="GO" id="GO:0043065">
    <property type="term" value="P:positive regulation of apoptotic process"/>
    <property type="evidence" value="ECO:0007669"/>
    <property type="project" value="TreeGrafter"/>
</dbReference>
<dbReference type="InterPro" id="IPR036020">
    <property type="entry name" value="WW_dom_sf"/>
</dbReference>
<dbReference type="PROSITE" id="PS50020">
    <property type="entry name" value="WW_DOMAIN_2"/>
    <property type="match status" value="2"/>
</dbReference>
<dbReference type="CDD" id="cd21433">
    <property type="entry name" value="SARAH_Sav"/>
    <property type="match status" value="1"/>
</dbReference>
<dbReference type="InterPro" id="IPR030030">
    <property type="entry name" value="Sav"/>
</dbReference>
<dbReference type="GO" id="GO:0035329">
    <property type="term" value="P:hippo signaling"/>
    <property type="evidence" value="ECO:0007669"/>
    <property type="project" value="InterPro"/>
</dbReference>
<dbReference type="SUPFAM" id="SSF51045">
    <property type="entry name" value="WW domain"/>
    <property type="match status" value="2"/>
</dbReference>
<dbReference type="PROSITE" id="PS50951">
    <property type="entry name" value="SARAH"/>
    <property type="match status" value="1"/>
</dbReference>
<sequence>MISGSKKKDISASCDSLPGKYIKKDSAHSVPIINVWTSSSKQETDIKRKFSNRDGALSSPVQHKLSIIQKTPSVSRSAFHNHLSSRLGESTRIQGAVGDVTQSLEGLYIRGHSSRENQQFSHHYPRSCNYVYSNPYSGPQTNIESIFQKSKTLVPFENSVFRPIQERTLQAYQPPPDPNAFYHQNLVQVPVDEYHRHPFGLNHIRVSGRRQPVTELSIYYPFGVPICVAPRLRASYPSVYEHSPGTAKVPYTTPLYINTSDENLNQSNISVTENSVSEFNCNKFNGLPLPPGWSIDSTLRGKKYYIDHNTKTTHWSHPLEKEGLPAGWERVESLEHGIYFVNHITRQAQYEHPCAQQYLPHLPEVLYSEQSLRLLPAPNHTEFRQSASLMPASPYLHKEIPYWLKVYAQAPHEHDHKLKFELFRLQELDCYQAMLNRLFKHEMREIVMSYEMYRIALSLELEETHGISSIFYRIREARSSSVLWDPTRTFFSKYC</sequence>
<dbReference type="Gene3D" id="2.20.70.10">
    <property type="match status" value="2"/>
</dbReference>
<reference evidence="5 6" key="1">
    <citation type="journal article" date="2019" name="PLoS Biol.">
        <title>Sex chromosomes control vertical transmission of feminizing Wolbachia symbionts in an isopod.</title>
        <authorList>
            <person name="Becking T."/>
            <person name="Chebbi M.A."/>
            <person name="Giraud I."/>
            <person name="Moumen B."/>
            <person name="Laverre T."/>
            <person name="Caubet Y."/>
            <person name="Peccoud J."/>
            <person name="Gilbert C."/>
            <person name="Cordaux R."/>
        </authorList>
    </citation>
    <scope>NUCLEOTIDE SEQUENCE [LARGE SCALE GENOMIC DNA]</scope>
    <source>
        <strain evidence="5">ANa2</strain>
        <tissue evidence="5">Whole body excluding digestive tract and cuticle</tissue>
    </source>
</reference>
<dbReference type="GO" id="GO:0005829">
    <property type="term" value="C:cytosol"/>
    <property type="evidence" value="ECO:0007669"/>
    <property type="project" value="TreeGrafter"/>
</dbReference>
<dbReference type="AlphaFoldDB" id="A0A5N5SQV7"/>
<protein>
    <submittedName>
        <fullName evidence="5">Protein salvador-like protein 1</fullName>
    </submittedName>
</protein>
<dbReference type="CDD" id="cd00201">
    <property type="entry name" value="WW"/>
    <property type="match status" value="2"/>
</dbReference>
<keyword evidence="6" id="KW-1185">Reference proteome</keyword>
<evidence type="ECO:0000313" key="6">
    <source>
        <dbReference type="Proteomes" id="UP000326759"/>
    </source>
</evidence>
<evidence type="ECO:0000259" key="3">
    <source>
        <dbReference type="PROSITE" id="PS50020"/>
    </source>
</evidence>
<dbReference type="GO" id="GO:0008285">
    <property type="term" value="P:negative regulation of cell population proliferation"/>
    <property type="evidence" value="ECO:0007669"/>
    <property type="project" value="TreeGrafter"/>
</dbReference>
<keyword evidence="1" id="KW-0597">Phosphoprotein</keyword>
<dbReference type="OrthoDB" id="5339429at2759"/>
<dbReference type="SMART" id="SM00456">
    <property type="entry name" value="WW"/>
    <property type="match status" value="2"/>
</dbReference>
<comment type="caution">
    <text evidence="5">The sequence shown here is derived from an EMBL/GenBank/DDBJ whole genome shotgun (WGS) entry which is preliminary data.</text>
</comment>
<feature type="domain" description="WW" evidence="3">
    <location>
        <begin position="322"/>
        <end position="355"/>
    </location>
</feature>
<feature type="domain" description="WW" evidence="3">
    <location>
        <begin position="287"/>
        <end position="320"/>
    </location>
</feature>
<evidence type="ECO:0000259" key="4">
    <source>
        <dbReference type="PROSITE" id="PS50951"/>
    </source>
</evidence>
<organism evidence="5 6">
    <name type="scientific">Armadillidium nasatum</name>
    <dbReference type="NCBI Taxonomy" id="96803"/>
    <lineage>
        <taxon>Eukaryota</taxon>
        <taxon>Metazoa</taxon>
        <taxon>Ecdysozoa</taxon>
        <taxon>Arthropoda</taxon>
        <taxon>Crustacea</taxon>
        <taxon>Multicrustacea</taxon>
        <taxon>Malacostraca</taxon>
        <taxon>Eumalacostraca</taxon>
        <taxon>Peracarida</taxon>
        <taxon>Isopoda</taxon>
        <taxon>Oniscidea</taxon>
        <taxon>Crinocheta</taxon>
        <taxon>Armadillidiidae</taxon>
        <taxon>Armadillidium</taxon>
    </lineage>
</organism>
<dbReference type="InterPro" id="IPR001202">
    <property type="entry name" value="WW_dom"/>
</dbReference>
<dbReference type="FunFam" id="2.20.70.10:FF:000035">
    <property type="entry name" value="Salvador homolog 1 (Drosophila)"/>
    <property type="match status" value="1"/>
</dbReference>
<evidence type="ECO:0000256" key="1">
    <source>
        <dbReference type="ARBA" id="ARBA00022553"/>
    </source>
</evidence>
<dbReference type="GO" id="GO:0060090">
    <property type="term" value="F:molecular adaptor activity"/>
    <property type="evidence" value="ECO:0007669"/>
    <property type="project" value="InterPro"/>
</dbReference>
<evidence type="ECO:0000256" key="2">
    <source>
        <dbReference type="ARBA" id="ARBA00022737"/>
    </source>
</evidence>
<dbReference type="EMBL" id="SEYY01021425">
    <property type="protein sequence ID" value="KAB7496367.1"/>
    <property type="molecule type" value="Genomic_DNA"/>
</dbReference>
<dbReference type="PANTHER" id="PTHR47522">
    <property type="entry name" value="SALVADOR FAMILY WW DOMAIN-CONTAINING PROTEIN 1"/>
    <property type="match status" value="1"/>
</dbReference>
<keyword evidence="2" id="KW-0677">Repeat</keyword>
<dbReference type="PANTHER" id="PTHR47522:SF2">
    <property type="entry name" value="PROTEIN SALVADOR HOMOLOG 1"/>
    <property type="match status" value="1"/>
</dbReference>
<dbReference type="GO" id="GO:0006915">
    <property type="term" value="P:apoptotic process"/>
    <property type="evidence" value="ECO:0007669"/>
    <property type="project" value="InterPro"/>
</dbReference>
<dbReference type="InterPro" id="IPR011524">
    <property type="entry name" value="SARAH_dom"/>
</dbReference>
<gene>
    <name evidence="5" type="primary">Sav1</name>
    <name evidence="5" type="ORF">Anas_02253</name>
</gene>